<dbReference type="EMBL" id="JACASI010000026">
    <property type="protein sequence ID" value="MCQ3829685.1"/>
    <property type="molecule type" value="Genomic_DNA"/>
</dbReference>
<dbReference type="RefSeq" id="WP_255874679.1">
    <property type="nucleotide sequence ID" value="NZ_JACASI010000026.1"/>
</dbReference>
<dbReference type="Proteomes" id="UP001205566">
    <property type="component" value="Unassembled WGS sequence"/>
</dbReference>
<evidence type="ECO:0000313" key="2">
    <source>
        <dbReference type="EMBL" id="MCQ3829685.1"/>
    </source>
</evidence>
<comment type="caution">
    <text evidence="2">The sequence shown here is derived from an EMBL/GenBank/DDBJ whole genome shotgun (WGS) entry which is preliminary data.</text>
</comment>
<evidence type="ECO:0000256" key="1">
    <source>
        <dbReference type="SAM" id="SignalP"/>
    </source>
</evidence>
<evidence type="ECO:0000313" key="3">
    <source>
        <dbReference type="Proteomes" id="UP001205566"/>
    </source>
</evidence>
<keyword evidence="1" id="KW-0732">Signal</keyword>
<organism evidence="2 3">
    <name type="scientific">Microbulbifer elongatus</name>
    <dbReference type="NCBI Taxonomy" id="86173"/>
    <lineage>
        <taxon>Bacteria</taxon>
        <taxon>Pseudomonadati</taxon>
        <taxon>Pseudomonadota</taxon>
        <taxon>Gammaproteobacteria</taxon>
        <taxon>Cellvibrionales</taxon>
        <taxon>Microbulbiferaceae</taxon>
        <taxon>Microbulbifer</taxon>
    </lineage>
</organism>
<accession>A0ABT1P0P1</accession>
<feature type="signal peptide" evidence="1">
    <location>
        <begin position="1"/>
        <end position="24"/>
    </location>
</feature>
<keyword evidence="3" id="KW-1185">Reference proteome</keyword>
<protein>
    <submittedName>
        <fullName evidence="2">Uncharacterized protein</fullName>
    </submittedName>
</protein>
<feature type="chain" id="PRO_5046781105" evidence="1">
    <location>
        <begin position="25"/>
        <end position="109"/>
    </location>
</feature>
<proteinExistence type="predicted"/>
<gene>
    <name evidence="2" type="ORF">HXX02_09520</name>
</gene>
<name>A0ABT1P0P1_9GAMM</name>
<sequence length="109" mass="12127">MNRCYQWIFGCMMLVCVAASPVSAQSDSESGEMTGQPGGGQSPYLSFCQERFYDEDDGIIYCNWSVNFHYACLAPYPSRIPRQAGSLISKPEVVGECDNGEPIIKILHY</sequence>
<reference evidence="2" key="1">
    <citation type="thesis" date="2020" institute="Technische Universitat Dresden" country="Dresden, Germany">
        <title>The Agarolytic System of Microbulbifer elongatus PORT2, Isolated from Batu Karas, Pangandaran West Java Indonesia.</title>
        <authorList>
            <person name="Anggraeni S.R."/>
        </authorList>
    </citation>
    <scope>NUCLEOTIDE SEQUENCE</scope>
    <source>
        <strain evidence="2">PORT2</strain>
    </source>
</reference>